<accession>A0ABR0LR87</accession>
<protein>
    <recommendedName>
        <fullName evidence="4">DNA replication regulator SLD2</fullName>
    </recommendedName>
</protein>
<evidence type="ECO:0008006" key="4">
    <source>
        <dbReference type="Google" id="ProtNLM"/>
    </source>
</evidence>
<feature type="compositionally biased region" description="Low complexity" evidence="1">
    <location>
        <begin position="423"/>
        <end position="444"/>
    </location>
</feature>
<feature type="compositionally biased region" description="Polar residues" evidence="1">
    <location>
        <begin position="147"/>
        <end position="156"/>
    </location>
</feature>
<feature type="compositionally biased region" description="Acidic residues" evidence="1">
    <location>
        <begin position="469"/>
        <end position="481"/>
    </location>
</feature>
<gene>
    <name evidence="2" type="ORF">LTR16_002164</name>
</gene>
<feature type="compositionally biased region" description="Polar residues" evidence="1">
    <location>
        <begin position="270"/>
        <end position="288"/>
    </location>
</feature>
<keyword evidence="3" id="KW-1185">Reference proteome</keyword>
<organism evidence="2 3">
    <name type="scientific">Cryomyces antarcticus</name>
    <dbReference type="NCBI Taxonomy" id="329879"/>
    <lineage>
        <taxon>Eukaryota</taxon>
        <taxon>Fungi</taxon>
        <taxon>Dikarya</taxon>
        <taxon>Ascomycota</taxon>
        <taxon>Pezizomycotina</taxon>
        <taxon>Dothideomycetes</taxon>
        <taxon>Dothideomycetes incertae sedis</taxon>
        <taxon>Cryomyces</taxon>
    </lineage>
</organism>
<feature type="region of interest" description="Disordered" evidence="1">
    <location>
        <begin position="30"/>
        <end position="124"/>
    </location>
</feature>
<name>A0ABR0LR87_9PEZI</name>
<reference evidence="2 3" key="1">
    <citation type="submission" date="2023-08" db="EMBL/GenBank/DDBJ databases">
        <title>Black Yeasts Isolated from many extreme environments.</title>
        <authorList>
            <person name="Coleine C."/>
            <person name="Stajich J.E."/>
            <person name="Selbmann L."/>
        </authorList>
    </citation>
    <scope>NUCLEOTIDE SEQUENCE [LARGE SCALE GENOMIC DNA]</scope>
    <source>
        <strain evidence="2 3">CCFEE 536</strain>
    </source>
</reference>
<proteinExistence type="predicted"/>
<dbReference type="Proteomes" id="UP001357485">
    <property type="component" value="Unassembled WGS sequence"/>
</dbReference>
<feature type="compositionally biased region" description="Acidic residues" evidence="1">
    <location>
        <begin position="162"/>
        <end position="176"/>
    </location>
</feature>
<feature type="compositionally biased region" description="Polar residues" evidence="1">
    <location>
        <begin position="97"/>
        <end position="119"/>
    </location>
</feature>
<evidence type="ECO:0000313" key="2">
    <source>
        <dbReference type="EMBL" id="KAK5201582.1"/>
    </source>
</evidence>
<comment type="caution">
    <text evidence="2">The sequence shown here is derived from an EMBL/GenBank/DDBJ whole genome shotgun (WGS) entry which is preliminary data.</text>
</comment>
<dbReference type="EMBL" id="JAVRRA010016567">
    <property type="protein sequence ID" value="KAK5201582.1"/>
    <property type="molecule type" value="Genomic_DNA"/>
</dbReference>
<sequence length="524" mass="56475">MRPVRVVQKATQNASATEALDALRKRRDDALKAQARSANVEVVPSTAPEETPLKPIAQPAQVQSAPRKASTPKTYSPIEPATLSSAAKRTVERMARESSSPPAGTALQALSTLRAQSTPAAPAEETSVLALANFKRRPRQGSILRVVQQTPAQQSHASHEDSDLDLLNDFNPDDESTPYTKAKPRTSRGMAAENPGDAQELEAPHTSSSRKRKLSDREDEESDVQVPRSSPPPLEPDQAPIEISSGNEEDSPLSYASSLPENVVPEAQGETAQSPPSSTMADPRSSSPVGARTLPTRPTVNSPAALKQRGRPPRPARNAKETANNDNEDDDAASPVQERARNPKQLDTVTLQSLLPKRRRPARDVHARSEFDVPSSDGASDELTVPTNRRRRKVSKSKLSPVKNALGTRARPSKKPALRSPVAAAKKQAKAAQHATAAGTKAGKTLPASRTYGRRGSVGKENRDASDNSSDEDVDAADETADTSLETIRSKELEDAARKFREVDQWEMEFESVDIGGSSSSPWR</sequence>
<feature type="compositionally biased region" description="Basic and acidic residues" evidence="1">
    <location>
        <begin position="362"/>
        <end position="371"/>
    </location>
</feature>
<feature type="region of interest" description="Disordered" evidence="1">
    <location>
        <begin position="138"/>
        <end position="494"/>
    </location>
</feature>
<evidence type="ECO:0000256" key="1">
    <source>
        <dbReference type="SAM" id="MobiDB-lite"/>
    </source>
</evidence>
<evidence type="ECO:0000313" key="3">
    <source>
        <dbReference type="Proteomes" id="UP001357485"/>
    </source>
</evidence>